<organism evidence="3 4">
    <name type="scientific">Taxus chinensis</name>
    <name type="common">Chinese yew</name>
    <name type="synonym">Taxus wallichiana var. chinensis</name>
    <dbReference type="NCBI Taxonomy" id="29808"/>
    <lineage>
        <taxon>Eukaryota</taxon>
        <taxon>Viridiplantae</taxon>
        <taxon>Streptophyta</taxon>
        <taxon>Embryophyta</taxon>
        <taxon>Tracheophyta</taxon>
        <taxon>Spermatophyta</taxon>
        <taxon>Pinopsida</taxon>
        <taxon>Pinidae</taxon>
        <taxon>Conifers II</taxon>
        <taxon>Cupressales</taxon>
        <taxon>Taxaceae</taxon>
        <taxon>Taxus</taxon>
    </lineage>
</organism>
<protein>
    <recommendedName>
        <fullName evidence="5">Pentatricopeptide repeat-containing protein</fullName>
    </recommendedName>
</protein>
<proteinExistence type="predicted"/>
<feature type="non-terminal residue" evidence="3">
    <location>
        <position position="251"/>
    </location>
</feature>
<reference evidence="3 4" key="1">
    <citation type="journal article" date="2021" name="Nat. Plants">
        <title>The Taxus genome provides insights into paclitaxel biosynthesis.</title>
        <authorList>
            <person name="Xiong X."/>
            <person name="Gou J."/>
            <person name="Liao Q."/>
            <person name="Li Y."/>
            <person name="Zhou Q."/>
            <person name="Bi G."/>
            <person name="Li C."/>
            <person name="Du R."/>
            <person name="Wang X."/>
            <person name="Sun T."/>
            <person name="Guo L."/>
            <person name="Liang H."/>
            <person name="Lu P."/>
            <person name="Wu Y."/>
            <person name="Zhang Z."/>
            <person name="Ro D.K."/>
            <person name="Shang Y."/>
            <person name="Huang S."/>
            <person name="Yan J."/>
        </authorList>
    </citation>
    <scope>NUCLEOTIDE SEQUENCE [LARGE SCALE GENOMIC DNA]</scope>
    <source>
        <strain evidence="3">Ta-2019</strain>
    </source>
</reference>
<name>A0AA38CYC4_TAXCH</name>
<evidence type="ECO:0000256" key="1">
    <source>
        <dbReference type="ARBA" id="ARBA00022737"/>
    </source>
</evidence>
<dbReference type="GO" id="GO:0008380">
    <property type="term" value="P:RNA splicing"/>
    <property type="evidence" value="ECO:0007669"/>
    <property type="project" value="InterPro"/>
</dbReference>
<dbReference type="InterPro" id="IPR011990">
    <property type="entry name" value="TPR-like_helical_dom_sf"/>
</dbReference>
<keyword evidence="1" id="KW-0677">Repeat</keyword>
<dbReference type="Pfam" id="PF01535">
    <property type="entry name" value="PPR"/>
    <property type="match status" value="2"/>
</dbReference>
<sequence>MRPAFQAVIPRGNFLYKHLPSRSPKFSMNAIKLLITILNRSSSFPRLLFSTDSRIPNISSEEESDGSSITGIRWNNSRMPTEASIYHAAIYHICTIVRYDSMYMERSLQNLNLKLTSELVWRVLKDCAAHGKASYRFFNWAKHQPSYDPTTIEFEEMIKILGSTENWDQMWKTLNEMRHRGHALTDKTFAVIIESYGKAKLVNRAVEVFNRMKNNFNCQQTTHVYNALLRALCEARNDQGGYALIRRMIRK</sequence>
<dbReference type="PROSITE" id="PS51375">
    <property type="entry name" value="PPR"/>
    <property type="match status" value="1"/>
</dbReference>
<dbReference type="AlphaFoldDB" id="A0AA38CYC4"/>
<feature type="repeat" description="PPR" evidence="2">
    <location>
        <begin position="221"/>
        <end position="251"/>
    </location>
</feature>
<comment type="caution">
    <text evidence="3">The sequence shown here is derived from an EMBL/GenBank/DDBJ whole genome shotgun (WGS) entry which is preliminary data.</text>
</comment>
<evidence type="ECO:0000313" key="4">
    <source>
        <dbReference type="Proteomes" id="UP000824469"/>
    </source>
</evidence>
<dbReference type="Proteomes" id="UP000824469">
    <property type="component" value="Unassembled WGS sequence"/>
</dbReference>
<dbReference type="PANTHER" id="PTHR47003:SF9">
    <property type="entry name" value="PENTACOTRIPEPTIDE-REPEAT REGION OF PRORP DOMAIN-CONTAINING PROTEIN"/>
    <property type="match status" value="1"/>
</dbReference>
<gene>
    <name evidence="3" type="ORF">KI387_009523</name>
</gene>
<keyword evidence="4" id="KW-1185">Reference proteome</keyword>
<dbReference type="InterPro" id="IPR044578">
    <property type="entry name" value="BIR6-like"/>
</dbReference>
<dbReference type="OMA" id="ICTIVRY"/>
<accession>A0AA38CYC4</accession>
<dbReference type="Gene3D" id="1.25.40.10">
    <property type="entry name" value="Tetratricopeptide repeat domain"/>
    <property type="match status" value="1"/>
</dbReference>
<dbReference type="EMBL" id="JAHRHJ020000008">
    <property type="protein sequence ID" value="KAH9305119.1"/>
    <property type="molecule type" value="Genomic_DNA"/>
</dbReference>
<evidence type="ECO:0000313" key="3">
    <source>
        <dbReference type="EMBL" id="KAH9305119.1"/>
    </source>
</evidence>
<evidence type="ECO:0000256" key="2">
    <source>
        <dbReference type="PROSITE-ProRule" id="PRU00708"/>
    </source>
</evidence>
<evidence type="ECO:0008006" key="5">
    <source>
        <dbReference type="Google" id="ProtNLM"/>
    </source>
</evidence>
<dbReference type="PANTHER" id="PTHR47003">
    <property type="entry name" value="OS01G0970900 PROTEIN"/>
    <property type="match status" value="1"/>
</dbReference>
<dbReference type="InterPro" id="IPR002885">
    <property type="entry name" value="PPR_rpt"/>
</dbReference>
<dbReference type="NCBIfam" id="TIGR00756">
    <property type="entry name" value="PPR"/>
    <property type="match status" value="1"/>
</dbReference>